<keyword evidence="3" id="KW-1185">Reference proteome</keyword>
<sequence>MQHPQTFRRSMGTLLQHKIYSSGTSKKQVSKGDMYMFRSAIVLRREHQPNTRIYTTAGHVDLFWGLRNGELFTGITLRDRPNTPSNQWELTKVDLWEVVGGLRAKLADRRSEQMMFQHDRNSLQIDRRILQNEHTNLQAEHTSLQNEHKKLHDENTKLHDEHTKLEVKFSELQDAHAKLQEEHGKVMETRKWRWFRKR</sequence>
<proteinExistence type="predicted"/>
<evidence type="ECO:0000256" key="1">
    <source>
        <dbReference type="SAM" id="Coils"/>
    </source>
</evidence>
<dbReference type="OrthoDB" id="10254988at2759"/>
<accession>A0A4Y7Q1M6</accession>
<dbReference type="EMBL" id="ML170183">
    <property type="protein sequence ID" value="TDL21062.1"/>
    <property type="molecule type" value="Genomic_DNA"/>
</dbReference>
<dbReference type="Proteomes" id="UP000294933">
    <property type="component" value="Unassembled WGS sequence"/>
</dbReference>
<reference evidence="2 3" key="1">
    <citation type="submission" date="2018-06" db="EMBL/GenBank/DDBJ databases">
        <title>A transcriptomic atlas of mushroom development highlights an independent origin of complex multicellularity.</title>
        <authorList>
            <consortium name="DOE Joint Genome Institute"/>
            <person name="Krizsan K."/>
            <person name="Almasi E."/>
            <person name="Merenyi Z."/>
            <person name="Sahu N."/>
            <person name="Viragh M."/>
            <person name="Koszo T."/>
            <person name="Mondo S."/>
            <person name="Kiss B."/>
            <person name="Balint B."/>
            <person name="Kues U."/>
            <person name="Barry K."/>
            <person name="Hegedus J.C."/>
            <person name="Henrissat B."/>
            <person name="Johnson J."/>
            <person name="Lipzen A."/>
            <person name="Ohm R."/>
            <person name="Nagy I."/>
            <person name="Pangilinan J."/>
            <person name="Yan J."/>
            <person name="Xiong Y."/>
            <person name="Grigoriev I.V."/>
            <person name="Hibbett D.S."/>
            <person name="Nagy L.G."/>
        </authorList>
    </citation>
    <scope>NUCLEOTIDE SEQUENCE [LARGE SCALE GENOMIC DNA]</scope>
    <source>
        <strain evidence="2 3">SZMC22713</strain>
    </source>
</reference>
<organism evidence="2 3">
    <name type="scientific">Rickenella mellea</name>
    <dbReference type="NCBI Taxonomy" id="50990"/>
    <lineage>
        <taxon>Eukaryota</taxon>
        <taxon>Fungi</taxon>
        <taxon>Dikarya</taxon>
        <taxon>Basidiomycota</taxon>
        <taxon>Agaricomycotina</taxon>
        <taxon>Agaricomycetes</taxon>
        <taxon>Hymenochaetales</taxon>
        <taxon>Rickenellaceae</taxon>
        <taxon>Rickenella</taxon>
    </lineage>
</organism>
<protein>
    <submittedName>
        <fullName evidence="2">Uncharacterized protein</fullName>
    </submittedName>
</protein>
<feature type="coiled-coil region" evidence="1">
    <location>
        <begin position="120"/>
        <end position="182"/>
    </location>
</feature>
<evidence type="ECO:0000313" key="2">
    <source>
        <dbReference type="EMBL" id="TDL21062.1"/>
    </source>
</evidence>
<dbReference type="AlphaFoldDB" id="A0A4Y7Q1M6"/>
<dbReference type="STRING" id="50990.A0A4Y7Q1M6"/>
<keyword evidence="1" id="KW-0175">Coiled coil</keyword>
<dbReference type="VEuPathDB" id="FungiDB:BD410DRAFT_899110"/>
<gene>
    <name evidence="2" type="ORF">BD410DRAFT_899110</name>
</gene>
<name>A0A4Y7Q1M6_9AGAM</name>
<evidence type="ECO:0000313" key="3">
    <source>
        <dbReference type="Proteomes" id="UP000294933"/>
    </source>
</evidence>